<evidence type="ECO:0000256" key="4">
    <source>
        <dbReference type="ARBA" id="ARBA00022833"/>
    </source>
</evidence>
<dbReference type="FunFam" id="1.10.10.60:FF:000052">
    <property type="entry name" value="Arginine-glutamic acid dipeptide (RE) repeats"/>
    <property type="match status" value="1"/>
</dbReference>
<evidence type="ECO:0000313" key="12">
    <source>
        <dbReference type="EMBL" id="KAF0314328.1"/>
    </source>
</evidence>
<feature type="compositionally biased region" description="Low complexity" evidence="8">
    <location>
        <begin position="403"/>
        <end position="412"/>
    </location>
</feature>
<keyword evidence="7" id="KW-0539">Nucleus</keyword>
<dbReference type="InterPro" id="IPR043151">
    <property type="entry name" value="BAH_sf"/>
</dbReference>
<dbReference type="InterPro" id="IPR000949">
    <property type="entry name" value="ELM2_dom"/>
</dbReference>
<keyword evidence="4" id="KW-0862">Zinc</keyword>
<dbReference type="InterPro" id="IPR000679">
    <property type="entry name" value="Znf_GATA"/>
</dbReference>
<dbReference type="EMBL" id="VIIS01000031">
    <property type="protein sequence ID" value="KAF0314328.1"/>
    <property type="molecule type" value="Genomic_DNA"/>
</dbReference>
<feature type="compositionally biased region" description="Basic and acidic residues" evidence="8">
    <location>
        <begin position="347"/>
        <end position="364"/>
    </location>
</feature>
<sequence length="469" mass="51734">MLISHQCSAFFSVPLSDEFPPSAARGPCKVIHYSDIHKVREYAPAKDTFFYVLTYNPETRRLASTQGEIRVGPSHQAKLPEYRGGPHAGIPSRPTGAEEQRLWMPGRAADSDLMMFLRAARSMAAFAGMCDGGSTDEGCAAAERDATTQNALDVLHQAGYDQGQALQALVKSPVPAGVHQRWAEDETKKFVKGLRQYGKNFFRIKKELVPHKETSELVEFYYLWKKTAAAQGNRPRNIARHRRTNTIRRIRSRKTGNKTQREDPAAVGCDLSSTSEAEDDSDDSDAHTRDMSAYHCRHCFTVSSKGWHHAGKEHVLLCTDCRVHFKKYGDLPVLKEPRQPPSQLPPIKEEGRMRTRTRAKELSRSRRVRRGSRSRGTTPSDSASTGSSGSSDKVRPAAPAAPPSAQGAAKRAGPPPETTDEAGTPDKRRRTTDTSCEDSLSDSTSDQDAAEAERSSSRASSTAIHEETD</sequence>
<dbReference type="PROSITE" id="PS51156">
    <property type="entry name" value="ELM2"/>
    <property type="match status" value="1"/>
</dbReference>
<proteinExistence type="predicted"/>
<feature type="compositionally biased region" description="Basic residues" evidence="8">
    <location>
        <begin position="237"/>
        <end position="256"/>
    </location>
</feature>
<dbReference type="AlphaFoldDB" id="A0A6A4XG29"/>
<accession>A0A6A4XG29</accession>
<dbReference type="SMART" id="SM00401">
    <property type="entry name" value="ZnF_GATA"/>
    <property type="match status" value="1"/>
</dbReference>
<dbReference type="Pfam" id="PF01448">
    <property type="entry name" value="ELM2"/>
    <property type="match status" value="1"/>
</dbReference>
<dbReference type="CDD" id="cd00202">
    <property type="entry name" value="ZnF_GATA"/>
    <property type="match status" value="1"/>
</dbReference>
<dbReference type="GO" id="GO:0005634">
    <property type="term" value="C:nucleus"/>
    <property type="evidence" value="ECO:0007669"/>
    <property type="project" value="UniProtKB-SubCell"/>
</dbReference>
<evidence type="ECO:0000256" key="6">
    <source>
        <dbReference type="ARBA" id="ARBA00023163"/>
    </source>
</evidence>
<dbReference type="CDD" id="cd11661">
    <property type="entry name" value="SANT_MTA3_like"/>
    <property type="match status" value="1"/>
</dbReference>
<name>A0A6A4XG29_AMPAM</name>
<evidence type="ECO:0000256" key="5">
    <source>
        <dbReference type="ARBA" id="ARBA00023015"/>
    </source>
</evidence>
<keyword evidence="13" id="KW-1185">Reference proteome</keyword>
<keyword evidence="5" id="KW-0805">Transcription regulation</keyword>
<feature type="domain" description="ELM2" evidence="10">
    <location>
        <begin position="67"/>
        <end position="173"/>
    </location>
</feature>
<dbReference type="GO" id="GO:0008270">
    <property type="term" value="F:zinc ion binding"/>
    <property type="evidence" value="ECO:0007669"/>
    <property type="project" value="UniProtKB-KW"/>
</dbReference>
<dbReference type="Proteomes" id="UP000440578">
    <property type="component" value="Unassembled WGS sequence"/>
</dbReference>
<feature type="region of interest" description="Disordered" evidence="8">
    <location>
        <begin position="76"/>
        <end position="98"/>
    </location>
</feature>
<dbReference type="InterPro" id="IPR009057">
    <property type="entry name" value="Homeodomain-like_sf"/>
</dbReference>
<keyword evidence="3" id="KW-0863">Zinc-finger</keyword>
<dbReference type="Gene3D" id="2.30.30.490">
    <property type="match status" value="1"/>
</dbReference>
<keyword evidence="2" id="KW-0479">Metal-binding</keyword>
<dbReference type="SMART" id="SM01189">
    <property type="entry name" value="ELM2"/>
    <property type="match status" value="1"/>
</dbReference>
<feature type="domain" description="SANT" evidence="11">
    <location>
        <begin position="181"/>
        <end position="229"/>
    </location>
</feature>
<evidence type="ECO:0000313" key="13">
    <source>
        <dbReference type="Proteomes" id="UP000440578"/>
    </source>
</evidence>
<dbReference type="InterPro" id="IPR001025">
    <property type="entry name" value="BAH_dom"/>
</dbReference>
<dbReference type="Pfam" id="PF00320">
    <property type="entry name" value="GATA"/>
    <property type="match status" value="1"/>
</dbReference>
<dbReference type="OrthoDB" id="6147534at2759"/>
<dbReference type="SUPFAM" id="SSF57716">
    <property type="entry name" value="Glucocorticoid receptor-like (DNA-binding domain)"/>
    <property type="match status" value="1"/>
</dbReference>
<feature type="compositionally biased region" description="Low complexity" evidence="8">
    <location>
        <begin position="374"/>
        <end position="391"/>
    </location>
</feature>
<dbReference type="GO" id="GO:0043565">
    <property type="term" value="F:sequence-specific DNA binding"/>
    <property type="evidence" value="ECO:0007669"/>
    <property type="project" value="InterPro"/>
</dbReference>
<dbReference type="PANTHER" id="PTHR13859">
    <property type="entry name" value="ATROPHIN-RELATED"/>
    <property type="match status" value="1"/>
</dbReference>
<comment type="subcellular location">
    <subcellularLocation>
        <location evidence="1">Nucleus</location>
    </subcellularLocation>
</comment>
<keyword evidence="6" id="KW-0804">Transcription</keyword>
<evidence type="ECO:0000256" key="3">
    <source>
        <dbReference type="ARBA" id="ARBA00022771"/>
    </source>
</evidence>
<evidence type="ECO:0000256" key="8">
    <source>
        <dbReference type="SAM" id="MobiDB-lite"/>
    </source>
</evidence>
<evidence type="ECO:0000256" key="7">
    <source>
        <dbReference type="ARBA" id="ARBA00023242"/>
    </source>
</evidence>
<dbReference type="Gene3D" id="4.10.1240.50">
    <property type="match status" value="1"/>
</dbReference>
<feature type="region of interest" description="Disordered" evidence="8">
    <location>
        <begin position="332"/>
        <end position="469"/>
    </location>
</feature>
<dbReference type="SMART" id="SM00717">
    <property type="entry name" value="SANT"/>
    <property type="match status" value="1"/>
</dbReference>
<organism evidence="12 13">
    <name type="scientific">Amphibalanus amphitrite</name>
    <name type="common">Striped barnacle</name>
    <name type="synonym">Balanus amphitrite</name>
    <dbReference type="NCBI Taxonomy" id="1232801"/>
    <lineage>
        <taxon>Eukaryota</taxon>
        <taxon>Metazoa</taxon>
        <taxon>Ecdysozoa</taxon>
        <taxon>Arthropoda</taxon>
        <taxon>Crustacea</taxon>
        <taxon>Multicrustacea</taxon>
        <taxon>Cirripedia</taxon>
        <taxon>Thoracica</taxon>
        <taxon>Thoracicalcarea</taxon>
        <taxon>Balanomorpha</taxon>
        <taxon>Balanoidea</taxon>
        <taxon>Balanidae</taxon>
        <taxon>Amphibalaninae</taxon>
        <taxon>Amphibalanus</taxon>
    </lineage>
</organism>
<protein>
    <submittedName>
        <fullName evidence="12">Arginine-glutamic acid dipeptide repeats protein</fullName>
    </submittedName>
</protein>
<dbReference type="InterPro" id="IPR017884">
    <property type="entry name" value="SANT_dom"/>
</dbReference>
<dbReference type="PROSITE" id="PS51293">
    <property type="entry name" value="SANT"/>
    <property type="match status" value="1"/>
</dbReference>
<evidence type="ECO:0000256" key="2">
    <source>
        <dbReference type="ARBA" id="ARBA00022723"/>
    </source>
</evidence>
<feature type="region of interest" description="Disordered" evidence="8">
    <location>
        <begin position="232"/>
        <end position="287"/>
    </location>
</feature>
<gene>
    <name evidence="12" type="primary">Rere_0</name>
    <name evidence="12" type="ORF">FJT64_015208</name>
</gene>
<evidence type="ECO:0000259" key="10">
    <source>
        <dbReference type="PROSITE" id="PS51156"/>
    </source>
</evidence>
<evidence type="ECO:0000256" key="1">
    <source>
        <dbReference type="ARBA" id="ARBA00004123"/>
    </source>
</evidence>
<evidence type="ECO:0000259" key="9">
    <source>
        <dbReference type="PROSITE" id="PS51038"/>
    </source>
</evidence>
<feature type="domain" description="BAH" evidence="9">
    <location>
        <begin position="1"/>
        <end position="66"/>
    </location>
</feature>
<dbReference type="GO" id="GO:0003714">
    <property type="term" value="F:transcription corepressor activity"/>
    <property type="evidence" value="ECO:0007669"/>
    <property type="project" value="TreeGrafter"/>
</dbReference>
<dbReference type="GO" id="GO:0003682">
    <property type="term" value="F:chromatin binding"/>
    <property type="evidence" value="ECO:0007669"/>
    <property type="project" value="InterPro"/>
</dbReference>
<reference evidence="12 13" key="1">
    <citation type="submission" date="2019-07" db="EMBL/GenBank/DDBJ databases">
        <title>Draft genome assembly of a fouling barnacle, Amphibalanus amphitrite (Darwin, 1854): The first reference genome for Thecostraca.</title>
        <authorList>
            <person name="Kim W."/>
        </authorList>
    </citation>
    <scope>NUCLEOTIDE SEQUENCE [LARGE SCALE GENOMIC DNA]</scope>
    <source>
        <strain evidence="12">SNU_AA5</strain>
        <tissue evidence="12">Soma without cirri and trophi</tissue>
    </source>
</reference>
<dbReference type="PROSITE" id="PS51038">
    <property type="entry name" value="BAH"/>
    <property type="match status" value="1"/>
</dbReference>
<comment type="caution">
    <text evidence="12">The sequence shown here is derived from an EMBL/GenBank/DDBJ whole genome shotgun (WGS) entry which is preliminary data.</text>
</comment>
<dbReference type="SUPFAM" id="SSF46689">
    <property type="entry name" value="Homeodomain-like"/>
    <property type="match status" value="1"/>
</dbReference>
<dbReference type="InterPro" id="IPR001005">
    <property type="entry name" value="SANT/Myb"/>
</dbReference>
<evidence type="ECO:0000259" key="11">
    <source>
        <dbReference type="PROSITE" id="PS51293"/>
    </source>
</evidence>
<dbReference type="Gene3D" id="1.10.10.60">
    <property type="entry name" value="Homeodomain-like"/>
    <property type="match status" value="1"/>
</dbReference>
<dbReference type="PANTHER" id="PTHR13859:SF11">
    <property type="entry name" value="GRUNGE, ISOFORM J"/>
    <property type="match status" value="1"/>
</dbReference>